<evidence type="ECO:0008006" key="3">
    <source>
        <dbReference type="Google" id="ProtNLM"/>
    </source>
</evidence>
<protein>
    <recommendedName>
        <fullName evidence="3">HNH endonuclease</fullName>
    </recommendedName>
</protein>
<keyword evidence="2" id="KW-1185">Reference proteome</keyword>
<dbReference type="RefSeq" id="WP_344655508.1">
    <property type="nucleotide sequence ID" value="NZ_BAAAQM010000003.1"/>
</dbReference>
<evidence type="ECO:0000313" key="1">
    <source>
        <dbReference type="EMBL" id="GAA1954680.1"/>
    </source>
</evidence>
<accession>A0ABP5BYS3</accession>
<reference evidence="2" key="1">
    <citation type="journal article" date="2019" name="Int. J. Syst. Evol. Microbiol.">
        <title>The Global Catalogue of Microorganisms (GCM) 10K type strain sequencing project: providing services to taxonomists for standard genome sequencing and annotation.</title>
        <authorList>
            <consortium name="The Broad Institute Genomics Platform"/>
            <consortium name="The Broad Institute Genome Sequencing Center for Infectious Disease"/>
            <person name="Wu L."/>
            <person name="Ma J."/>
        </authorList>
    </citation>
    <scope>NUCLEOTIDE SEQUENCE [LARGE SCALE GENOMIC DNA]</scope>
    <source>
        <strain evidence="2">JCM 16013</strain>
    </source>
</reference>
<dbReference type="EMBL" id="BAAAQM010000003">
    <property type="protein sequence ID" value="GAA1954680.1"/>
    <property type="molecule type" value="Genomic_DNA"/>
</dbReference>
<dbReference type="Proteomes" id="UP001499854">
    <property type="component" value="Unassembled WGS sequence"/>
</dbReference>
<comment type="caution">
    <text evidence="1">The sequence shown here is derived from an EMBL/GenBank/DDBJ whole genome shotgun (WGS) entry which is preliminary data.</text>
</comment>
<evidence type="ECO:0000313" key="2">
    <source>
        <dbReference type="Proteomes" id="UP001499854"/>
    </source>
</evidence>
<name>A0ABP5BYS3_9ACTN</name>
<organism evidence="1 2">
    <name type="scientific">Catenulispora subtropica</name>
    <dbReference type="NCBI Taxonomy" id="450798"/>
    <lineage>
        <taxon>Bacteria</taxon>
        <taxon>Bacillati</taxon>
        <taxon>Actinomycetota</taxon>
        <taxon>Actinomycetes</taxon>
        <taxon>Catenulisporales</taxon>
        <taxon>Catenulisporaceae</taxon>
        <taxon>Catenulispora</taxon>
    </lineage>
</organism>
<gene>
    <name evidence="1" type="ORF">GCM10009838_07750</name>
</gene>
<sequence length="124" mass="13513">MPIRASERDRYPGNWRQISDRIRFVRAAGRCECTGQCGTHPAGRCTAVHGRPHPVTGSRVVLTTAHLDHTPENCDETNLAAMCQRCHLAYDAAQHAANASHTRAVKAAQGLEPLFDLPSEGSDL</sequence>
<proteinExistence type="predicted"/>